<sequence>MNNFLILLLFVFLYISNVLTDNVIPESIKLAFTKSKDEIRVTWYTIDEGESPTVLYSTEMFEPIQDPSFVSVGDIISYDTIGFDGKINTAVMSSLSQSTLYFYCVGDKSSNVWSSTFNFTTNQFNAQFGEVIPFTTSFFGDMGWIEGDSLNSDVYTVNNLLSRLNEIQILHHVGDIAYADKETSNNLPGNQTIWNKFQNSISPLSSHIPYLTCPGNHDRFIDLSVYTKTWQMPVDHDGDSWYSYDYNGIHFVGFSSEHDYYPLSSQHTWIEKDLKQYRRSNPNGWIVMYSHRPFYCSVVWDWCSNTDVSESKKIYIWSLEDLLHRYNVDLFISGHAHSYERSLPVYKNKILGDVNSPKATVHIVVGTGGDVEGEDMIWQPSQPWTTGLRTSINGFGLLNVINSTTLNWQFVANINNTVIDEFNLTKGEFDF</sequence>
<protein>
    <recommendedName>
        <fullName evidence="3">Purple acid phosphatase</fullName>
        <ecNumber evidence="3">3.1.3.2</ecNumber>
    </recommendedName>
</protein>
<dbReference type="EC" id="3.1.3.2" evidence="3"/>
<feature type="domain" description="Purple acid phosphatase N-terminal" evidence="6">
    <location>
        <begin position="25"/>
        <end position="121"/>
    </location>
</feature>
<dbReference type="PANTHER" id="PTHR45867">
    <property type="entry name" value="PURPLE ACID PHOSPHATASE"/>
    <property type="match status" value="1"/>
</dbReference>
<reference evidence="7 8" key="1">
    <citation type="submission" date="2023-11" db="EMBL/GenBank/DDBJ databases">
        <title>Dfirmibasis_genome.</title>
        <authorList>
            <person name="Edelbroek B."/>
            <person name="Kjellin J."/>
            <person name="Jerlstrom-Hultqvist J."/>
            <person name="Soderbom F."/>
        </authorList>
    </citation>
    <scope>NUCLEOTIDE SEQUENCE [LARGE SCALE GENOMIC DNA]</scope>
    <source>
        <strain evidence="7 8">TNS-C-14</strain>
    </source>
</reference>
<dbReference type="Pfam" id="PF16656">
    <property type="entry name" value="Pur_ac_phosph_N"/>
    <property type="match status" value="1"/>
</dbReference>
<dbReference type="Gene3D" id="3.60.21.10">
    <property type="match status" value="1"/>
</dbReference>
<feature type="domain" description="Calcineurin-like phosphoesterase" evidence="4">
    <location>
        <begin position="139"/>
        <end position="339"/>
    </location>
</feature>
<comment type="similarity">
    <text evidence="3">Belongs to the metallophosphoesterase superfamily. Purple acid phosphatase family.</text>
</comment>
<dbReference type="Pfam" id="PF00149">
    <property type="entry name" value="Metallophos"/>
    <property type="match status" value="1"/>
</dbReference>
<evidence type="ECO:0000256" key="1">
    <source>
        <dbReference type="ARBA" id="ARBA00022729"/>
    </source>
</evidence>
<comment type="caution">
    <text evidence="7">The sequence shown here is derived from an EMBL/GenBank/DDBJ whole genome shotgun (WGS) entry which is preliminary data.</text>
</comment>
<evidence type="ECO:0000259" key="5">
    <source>
        <dbReference type="Pfam" id="PF14008"/>
    </source>
</evidence>
<dbReference type="InterPro" id="IPR004843">
    <property type="entry name" value="Calcineurin-like_PHP"/>
</dbReference>
<evidence type="ECO:0000259" key="6">
    <source>
        <dbReference type="Pfam" id="PF16656"/>
    </source>
</evidence>
<evidence type="ECO:0000256" key="2">
    <source>
        <dbReference type="ARBA" id="ARBA00023180"/>
    </source>
</evidence>
<comment type="catalytic activity">
    <reaction evidence="3">
        <text>a phosphate monoester + H2O = an alcohol + phosphate</text>
        <dbReference type="Rhea" id="RHEA:15017"/>
        <dbReference type="ChEBI" id="CHEBI:15377"/>
        <dbReference type="ChEBI" id="CHEBI:30879"/>
        <dbReference type="ChEBI" id="CHEBI:43474"/>
        <dbReference type="ChEBI" id="CHEBI:67140"/>
        <dbReference type="EC" id="3.1.3.2"/>
    </reaction>
</comment>
<dbReference type="CDD" id="cd00839">
    <property type="entry name" value="MPP_PAPs"/>
    <property type="match status" value="1"/>
</dbReference>
<feature type="signal peptide" evidence="3">
    <location>
        <begin position="1"/>
        <end position="20"/>
    </location>
</feature>
<evidence type="ECO:0000259" key="4">
    <source>
        <dbReference type="Pfam" id="PF00149"/>
    </source>
</evidence>
<dbReference type="GO" id="GO:0046872">
    <property type="term" value="F:metal ion binding"/>
    <property type="evidence" value="ECO:0007669"/>
    <property type="project" value="InterPro"/>
</dbReference>
<dbReference type="SUPFAM" id="SSF56300">
    <property type="entry name" value="Metallo-dependent phosphatases"/>
    <property type="match status" value="1"/>
</dbReference>
<dbReference type="SUPFAM" id="SSF49363">
    <property type="entry name" value="Purple acid phosphatase, N-terminal domain"/>
    <property type="match status" value="1"/>
</dbReference>
<dbReference type="PANTHER" id="PTHR45867:SF10">
    <property type="entry name" value="PURPLE ACID PHOSPHATASE"/>
    <property type="match status" value="1"/>
</dbReference>
<keyword evidence="2" id="KW-0325">Glycoprotein</keyword>
<dbReference type="Gene3D" id="2.60.40.380">
    <property type="entry name" value="Purple acid phosphatase-like, N-terminal"/>
    <property type="match status" value="1"/>
</dbReference>
<dbReference type="EMBL" id="JAVFKY010000001">
    <property type="protein sequence ID" value="KAK5584791.1"/>
    <property type="molecule type" value="Genomic_DNA"/>
</dbReference>
<name>A0AAN7YZ24_9MYCE</name>
<dbReference type="Pfam" id="PF14008">
    <property type="entry name" value="Metallophos_C"/>
    <property type="match status" value="1"/>
</dbReference>
<proteinExistence type="inferred from homology"/>
<dbReference type="InterPro" id="IPR041792">
    <property type="entry name" value="MPP_PAP"/>
</dbReference>
<dbReference type="Proteomes" id="UP001344447">
    <property type="component" value="Unassembled WGS sequence"/>
</dbReference>
<keyword evidence="1 3" id="KW-0732">Signal</keyword>
<gene>
    <name evidence="7" type="ORF">RB653_006408</name>
</gene>
<dbReference type="GO" id="GO:0003993">
    <property type="term" value="F:acid phosphatase activity"/>
    <property type="evidence" value="ECO:0007669"/>
    <property type="project" value="UniProtKB-EC"/>
</dbReference>
<keyword evidence="3" id="KW-0378">Hydrolase</keyword>
<evidence type="ECO:0000313" key="8">
    <source>
        <dbReference type="Proteomes" id="UP001344447"/>
    </source>
</evidence>
<keyword evidence="8" id="KW-1185">Reference proteome</keyword>
<evidence type="ECO:0000313" key="7">
    <source>
        <dbReference type="EMBL" id="KAK5584791.1"/>
    </source>
</evidence>
<dbReference type="InterPro" id="IPR008963">
    <property type="entry name" value="Purple_acid_Pase-like_N"/>
</dbReference>
<dbReference type="InterPro" id="IPR029052">
    <property type="entry name" value="Metallo-depent_PP-like"/>
</dbReference>
<evidence type="ECO:0000256" key="3">
    <source>
        <dbReference type="RuleBase" id="RU361203"/>
    </source>
</evidence>
<feature type="chain" id="PRO_5042672951" description="Purple acid phosphatase" evidence="3">
    <location>
        <begin position="21"/>
        <end position="431"/>
    </location>
</feature>
<dbReference type="InterPro" id="IPR015914">
    <property type="entry name" value="PAPs_N"/>
</dbReference>
<dbReference type="InterPro" id="IPR025733">
    <property type="entry name" value="PAPs_C"/>
</dbReference>
<organism evidence="7 8">
    <name type="scientific">Dictyostelium firmibasis</name>
    <dbReference type="NCBI Taxonomy" id="79012"/>
    <lineage>
        <taxon>Eukaryota</taxon>
        <taxon>Amoebozoa</taxon>
        <taxon>Evosea</taxon>
        <taxon>Eumycetozoa</taxon>
        <taxon>Dictyostelia</taxon>
        <taxon>Dictyosteliales</taxon>
        <taxon>Dictyosteliaceae</taxon>
        <taxon>Dictyostelium</taxon>
    </lineage>
</organism>
<dbReference type="AlphaFoldDB" id="A0AAN7YZ24"/>
<feature type="domain" description="Purple acid phosphatase C-terminal" evidence="5">
    <location>
        <begin position="359"/>
        <end position="421"/>
    </location>
</feature>
<accession>A0AAN7YZ24</accession>